<feature type="domain" description="HAUS augmin-like complex subunit 6 N-terminal" evidence="3">
    <location>
        <begin position="1"/>
        <end position="195"/>
    </location>
</feature>
<feature type="region of interest" description="Disordered" evidence="1">
    <location>
        <begin position="585"/>
        <end position="643"/>
    </location>
</feature>
<feature type="compositionally biased region" description="Polar residues" evidence="1">
    <location>
        <begin position="411"/>
        <end position="420"/>
    </location>
</feature>
<feature type="non-terminal residue" evidence="4">
    <location>
        <position position="874"/>
    </location>
</feature>
<feature type="chain" id="PRO_5029463119" evidence="2">
    <location>
        <begin position="28"/>
        <end position="874"/>
    </location>
</feature>
<feature type="compositionally biased region" description="Basic and acidic residues" evidence="1">
    <location>
        <begin position="754"/>
        <end position="765"/>
    </location>
</feature>
<evidence type="ECO:0000313" key="4">
    <source>
        <dbReference type="EMBL" id="NXF72985.1"/>
    </source>
</evidence>
<sequence length="874" mass="99104">NMFDKPNHKAFAVVALFLFSKLDKVRAEETFRTYMFGIGPDRQFRKECCSWLREISNQRESSLPNITPSSLISPAGAKFVHLLYQFARHVMTEEIKKLSVGTGIPFAEAVRLRPEDMYIAEARHRVAYNKLLQVLQREDFVIQEYRKKSQVLIKEIEETKSEYALMQIQSLRMKQNDQNKSDKVESIQKVRSMWTVIMEILTSLKQDKEVVDSVLEDCVHQCILDGTDVVLRVPRLLADRIESDKNEVFTANVYEDGKLNFLAVIQLLNEALKMLRDEHCQAGLKDLHRIENMVTFCNKALQDLNTKRLEREQQRVAVRESISRKEEDWEMKWKTSLGQHPFNLILKEDLVTSPLQSPGLPEENENSDVHQYLASFSDICDSLHKECYEKDEGALETVMDKSSPPPKWISSVPSELSGVSENRDLLTENNLHTETSEGNKKPVPPIISKNGKEKFPISDMQERTDEDVSLTESPVEEDDLLEKARDELAEEVAKAVMSESPYSGEEKGMTFDDLISSLCFNPFITRKQIPRTPENLLTEIRSTWRKAIQTEGSSNMELSSTEVMIQEVPMDGRPIMEEATDSSFVCSVPASPVSDSESPLSEKNSQSNSTESSPQEQVRISHVFESSDSKTSETLETERTEAQELDCTGLSGSSVEDLKQALQNVEKSMNIPDICLEDSSRTNVQPPDHSQCSSVDSMLRWNVSSLLSSFGCETAYMGIWNETLPEYDSMELSASADFESDFDMMDSANVTGDSENKRDIEKSDLDLQSLSNSHKMLKKTASEIEEELHQTHNGSESARCRSDLNPAPEGEERNKFCSPIVFSLDEEFTKTPLSKSNEKQYSLSSLLVPSEQLQEMASMAHDIPLDLLHKLHGK</sequence>
<organism evidence="4 5">
    <name type="scientific">Sclerurus mexicanus</name>
    <name type="common">tawny-throated leaftosser</name>
    <dbReference type="NCBI Taxonomy" id="265632"/>
    <lineage>
        <taxon>Eukaryota</taxon>
        <taxon>Metazoa</taxon>
        <taxon>Chordata</taxon>
        <taxon>Craniata</taxon>
        <taxon>Vertebrata</taxon>
        <taxon>Euteleostomi</taxon>
        <taxon>Archelosauria</taxon>
        <taxon>Archosauria</taxon>
        <taxon>Dinosauria</taxon>
        <taxon>Saurischia</taxon>
        <taxon>Theropoda</taxon>
        <taxon>Coelurosauria</taxon>
        <taxon>Aves</taxon>
        <taxon>Neognathae</taxon>
        <taxon>Neoaves</taxon>
        <taxon>Telluraves</taxon>
        <taxon>Australaves</taxon>
        <taxon>Passeriformes</taxon>
        <taxon>Furnariidae</taxon>
        <taxon>Sclerurus</taxon>
    </lineage>
</organism>
<dbReference type="OrthoDB" id="5575722at2759"/>
<dbReference type="EMBL" id="VWZF01001458">
    <property type="protein sequence ID" value="NXF72985.1"/>
    <property type="molecule type" value="Genomic_DNA"/>
</dbReference>
<evidence type="ECO:0000256" key="2">
    <source>
        <dbReference type="SAM" id="SignalP"/>
    </source>
</evidence>
<evidence type="ECO:0000256" key="1">
    <source>
        <dbReference type="SAM" id="MobiDB-lite"/>
    </source>
</evidence>
<proteinExistence type="predicted"/>
<evidence type="ECO:0000259" key="3">
    <source>
        <dbReference type="Pfam" id="PF14661"/>
    </source>
</evidence>
<evidence type="ECO:0000313" key="5">
    <source>
        <dbReference type="Proteomes" id="UP000588334"/>
    </source>
</evidence>
<keyword evidence="2" id="KW-0732">Signal</keyword>
<feature type="non-terminal residue" evidence="4">
    <location>
        <position position="1"/>
    </location>
</feature>
<protein>
    <submittedName>
        <fullName evidence="4">HAUS6 protein</fullName>
    </submittedName>
</protein>
<accession>A0A7K8W2U9</accession>
<dbReference type="AlphaFoldDB" id="A0A7K8W2U9"/>
<dbReference type="PANTHER" id="PTHR16151">
    <property type="entry name" value="HAUS AUGMIN-LIKE COMPLEX SUBUNIT 6"/>
    <property type="match status" value="1"/>
</dbReference>
<dbReference type="GO" id="GO:0051225">
    <property type="term" value="P:spindle assembly"/>
    <property type="evidence" value="ECO:0007669"/>
    <property type="project" value="InterPro"/>
</dbReference>
<feature type="signal peptide" evidence="2">
    <location>
        <begin position="1"/>
        <end position="27"/>
    </location>
</feature>
<dbReference type="GO" id="GO:0008017">
    <property type="term" value="F:microtubule binding"/>
    <property type="evidence" value="ECO:0007669"/>
    <property type="project" value="TreeGrafter"/>
</dbReference>
<dbReference type="GO" id="GO:1990498">
    <property type="term" value="C:mitotic spindle microtubule"/>
    <property type="evidence" value="ECO:0007669"/>
    <property type="project" value="TreeGrafter"/>
</dbReference>
<feature type="compositionally biased region" description="Polar residues" evidence="1">
    <location>
        <begin position="593"/>
        <end position="618"/>
    </location>
</feature>
<feature type="region of interest" description="Disordered" evidence="1">
    <location>
        <begin position="745"/>
        <end position="765"/>
    </location>
</feature>
<gene>
    <name evidence="4" type="primary">Haus6</name>
    <name evidence="4" type="ORF">SCLMEX_R05630</name>
</gene>
<name>A0A7K8W2U9_9FURN</name>
<dbReference type="Pfam" id="PF14661">
    <property type="entry name" value="HAUS6_N"/>
    <property type="match status" value="1"/>
</dbReference>
<dbReference type="Proteomes" id="UP000588334">
    <property type="component" value="Unassembled WGS sequence"/>
</dbReference>
<dbReference type="InterPro" id="IPR026797">
    <property type="entry name" value="HAUS_6"/>
</dbReference>
<feature type="region of interest" description="Disordered" evidence="1">
    <location>
        <begin position="786"/>
        <end position="812"/>
    </location>
</feature>
<feature type="region of interest" description="Disordered" evidence="1">
    <location>
        <begin position="397"/>
        <end position="452"/>
    </location>
</feature>
<dbReference type="InterPro" id="IPR028163">
    <property type="entry name" value="HAUS_6_N"/>
</dbReference>
<comment type="caution">
    <text evidence="4">The sequence shown here is derived from an EMBL/GenBank/DDBJ whole genome shotgun (WGS) entry which is preliminary data.</text>
</comment>
<dbReference type="GO" id="GO:0070652">
    <property type="term" value="C:HAUS complex"/>
    <property type="evidence" value="ECO:0007669"/>
    <property type="project" value="InterPro"/>
</dbReference>
<keyword evidence="5" id="KW-1185">Reference proteome</keyword>
<feature type="compositionally biased region" description="Basic and acidic residues" evidence="1">
    <location>
        <begin position="625"/>
        <end position="642"/>
    </location>
</feature>
<dbReference type="PANTHER" id="PTHR16151:SF2">
    <property type="entry name" value="HAUS AUGMIN-LIKE COMPLEX SUBUNIT 6"/>
    <property type="match status" value="1"/>
</dbReference>
<reference evidence="4 5" key="1">
    <citation type="submission" date="2019-09" db="EMBL/GenBank/DDBJ databases">
        <title>Bird 10,000 Genomes (B10K) Project - Family phase.</title>
        <authorList>
            <person name="Zhang G."/>
        </authorList>
    </citation>
    <scope>NUCLEOTIDE SEQUENCE [LARGE SCALE GENOMIC DNA]</scope>
    <source>
        <strain evidence="4">B10K-DU-001-03</strain>
        <tissue evidence="4">Muscle</tissue>
    </source>
</reference>